<dbReference type="Pfam" id="PF14595">
    <property type="entry name" value="Thioredoxin_9"/>
    <property type="match status" value="1"/>
</dbReference>
<protein>
    <recommendedName>
        <fullName evidence="3">Thioredoxin family protein</fullName>
    </recommendedName>
</protein>
<proteinExistence type="predicted"/>
<accession>A0A9W5KB80</accession>
<evidence type="ECO:0000313" key="1">
    <source>
        <dbReference type="EMBL" id="EJR24824.1"/>
    </source>
</evidence>
<organism evidence="1 2">
    <name type="scientific">Bacillus cereus (strain VD014)</name>
    <dbReference type="NCBI Taxonomy" id="1053223"/>
    <lineage>
        <taxon>Bacteria</taxon>
        <taxon>Bacillati</taxon>
        <taxon>Bacillota</taxon>
        <taxon>Bacilli</taxon>
        <taxon>Bacillales</taxon>
        <taxon>Bacillaceae</taxon>
        <taxon>Bacillus</taxon>
        <taxon>Bacillus cereus group</taxon>
    </lineage>
</organism>
<evidence type="ECO:0000313" key="2">
    <source>
        <dbReference type="Proteomes" id="UP000006607"/>
    </source>
</evidence>
<reference evidence="1" key="1">
    <citation type="submission" date="2012-04" db="EMBL/GenBank/DDBJ databases">
        <title>The Genome Sequence of Bacillus cereus VD014.</title>
        <authorList>
            <consortium name="The Broad Institute Genome Sequencing Platform"/>
            <consortium name="The Broad Institute Genome Sequencing Center for Infectious Disease"/>
            <person name="Feldgarden M."/>
            <person name="Van der Auwera G.A."/>
            <person name="Mahillon J."/>
            <person name="Duprez V."/>
            <person name="Timmery S."/>
            <person name="Mattelet C."/>
            <person name="Dierick K."/>
            <person name="Sun M."/>
            <person name="Yu Z."/>
            <person name="Zhu L."/>
            <person name="Hu X."/>
            <person name="Shank E.B."/>
            <person name="Swiecicka I."/>
            <person name="Hansen B.M."/>
            <person name="Andrup L."/>
            <person name="Young S.K."/>
            <person name="Zeng Q."/>
            <person name="Gargeya S."/>
            <person name="Fitzgerald M."/>
            <person name="Haas B."/>
            <person name="Abouelleil A."/>
            <person name="Alvarado L."/>
            <person name="Arachchi H.M."/>
            <person name="Berlin A."/>
            <person name="Chapman S.B."/>
            <person name="Goldberg J."/>
            <person name="Griggs A."/>
            <person name="Gujja S."/>
            <person name="Hansen M."/>
            <person name="Howarth C."/>
            <person name="Imamovic A."/>
            <person name="Larimer J."/>
            <person name="McCowen C."/>
            <person name="Montmayeur A."/>
            <person name="Murphy C."/>
            <person name="Neiman D."/>
            <person name="Pearson M."/>
            <person name="Priest M."/>
            <person name="Roberts A."/>
            <person name="Saif S."/>
            <person name="Shea T."/>
            <person name="Sisk P."/>
            <person name="Sykes S."/>
            <person name="Wortman J."/>
            <person name="Nusbaum C."/>
            <person name="Birren B."/>
        </authorList>
    </citation>
    <scope>NUCLEOTIDE SEQUENCE</scope>
    <source>
        <strain evidence="1">VD014</strain>
    </source>
</reference>
<dbReference type="Proteomes" id="UP000006607">
    <property type="component" value="Unassembled WGS sequence"/>
</dbReference>
<sequence length="200" mass="23191">MKIGTMKANLTKEVLIMNLQQWADKGMSFDTYVNEMKVNQYELLHIYNNFLIPNELLPVLEERQNDGWRVIVLTADWCGDALLCVPVMKRISEVANIDMSLLIRDENLELMDQYLTNGTARAIPIFIFIDKDGNEQAVWGPRAPKVQELVTSMRATLPEKEDPTFEEKQKEMYANFRATLADDTSLWEHVMENMMEKVVK</sequence>
<name>A0A9W5KB80_BACC8</name>
<dbReference type="EMBL" id="AHER01000021">
    <property type="protein sequence ID" value="EJR24824.1"/>
    <property type="molecule type" value="Genomic_DNA"/>
</dbReference>
<dbReference type="SUPFAM" id="SSF52833">
    <property type="entry name" value="Thioredoxin-like"/>
    <property type="match status" value="1"/>
</dbReference>
<dbReference type="Gene3D" id="3.40.30.10">
    <property type="entry name" value="Glutaredoxin"/>
    <property type="match status" value="1"/>
</dbReference>
<gene>
    <name evidence="1" type="ORF">IIA_01192</name>
</gene>
<dbReference type="InterPro" id="IPR036249">
    <property type="entry name" value="Thioredoxin-like_sf"/>
</dbReference>
<dbReference type="AlphaFoldDB" id="A0A9W5KB80"/>
<comment type="caution">
    <text evidence="1">The sequence shown here is derived from an EMBL/GenBank/DDBJ whole genome shotgun (WGS) entry which is preliminary data.</text>
</comment>
<evidence type="ECO:0008006" key="3">
    <source>
        <dbReference type="Google" id="ProtNLM"/>
    </source>
</evidence>